<comment type="subcellular location">
    <subcellularLocation>
        <location evidence="1">Cell inner membrane</location>
        <topology evidence="1">Single-pass membrane protein</topology>
        <orientation evidence="1">Periplasmic side</orientation>
    </subcellularLocation>
</comment>
<feature type="domain" description="TonB C-terminal" evidence="11">
    <location>
        <begin position="36"/>
        <end position="131"/>
    </location>
</feature>
<evidence type="ECO:0000313" key="13">
    <source>
        <dbReference type="Proteomes" id="UP001589858"/>
    </source>
</evidence>
<evidence type="ECO:0000256" key="2">
    <source>
        <dbReference type="ARBA" id="ARBA00006555"/>
    </source>
</evidence>
<comment type="similarity">
    <text evidence="2">Belongs to the TonB family.</text>
</comment>
<keyword evidence="7" id="KW-0653">Protein transport</keyword>
<name>A0ABV6S5M4_9SPHN</name>
<dbReference type="Proteomes" id="UP001589858">
    <property type="component" value="Unassembled WGS sequence"/>
</dbReference>
<evidence type="ECO:0000256" key="3">
    <source>
        <dbReference type="ARBA" id="ARBA00022448"/>
    </source>
</evidence>
<sequence length="211" mass="23105">MMVMKMRGFHCRGVLAAAALGLSSISSAQPPADTRAEVAKSPTVIDGPQEFPADAKLAGHNGTVLVSAVITEAGLVEDASVKQSSGSVILDQAAVDAVKNWKLTPALDESGKAVRTVIKLNVEYTQAFSEKYSCRQFVIDSDWFDSERGLSRREELRIYKTLRGMFVASALRRGGAASLSKFDFDKNWNDLIESCRKNPKTNFSDIWRKSL</sequence>
<evidence type="ECO:0000313" key="12">
    <source>
        <dbReference type="EMBL" id="MFC0684539.1"/>
    </source>
</evidence>
<evidence type="ECO:0000256" key="4">
    <source>
        <dbReference type="ARBA" id="ARBA00022475"/>
    </source>
</evidence>
<dbReference type="PROSITE" id="PS52015">
    <property type="entry name" value="TONB_CTD"/>
    <property type="match status" value="1"/>
</dbReference>
<evidence type="ECO:0000256" key="6">
    <source>
        <dbReference type="ARBA" id="ARBA00022692"/>
    </source>
</evidence>
<dbReference type="SUPFAM" id="SSF74653">
    <property type="entry name" value="TolA/TonB C-terminal domain"/>
    <property type="match status" value="1"/>
</dbReference>
<organism evidence="12 13">
    <name type="scientific">Novosphingobium clariflavum</name>
    <dbReference type="NCBI Taxonomy" id="2029884"/>
    <lineage>
        <taxon>Bacteria</taxon>
        <taxon>Pseudomonadati</taxon>
        <taxon>Pseudomonadota</taxon>
        <taxon>Alphaproteobacteria</taxon>
        <taxon>Sphingomonadales</taxon>
        <taxon>Sphingomonadaceae</taxon>
        <taxon>Novosphingobium</taxon>
    </lineage>
</organism>
<reference evidence="12 13" key="1">
    <citation type="submission" date="2024-09" db="EMBL/GenBank/DDBJ databases">
        <authorList>
            <person name="Sun Q."/>
            <person name="Mori K."/>
        </authorList>
    </citation>
    <scope>NUCLEOTIDE SEQUENCE [LARGE SCALE GENOMIC DNA]</scope>
    <source>
        <strain evidence="12 13">CICC 11035S</strain>
    </source>
</reference>
<dbReference type="Gene3D" id="3.30.1150.10">
    <property type="match status" value="1"/>
</dbReference>
<gene>
    <name evidence="12" type="ORF">ACFFF8_08020</name>
</gene>
<keyword evidence="10" id="KW-0732">Signal</keyword>
<proteinExistence type="inferred from homology"/>
<feature type="signal peptide" evidence="10">
    <location>
        <begin position="1"/>
        <end position="28"/>
    </location>
</feature>
<keyword evidence="8" id="KW-1133">Transmembrane helix</keyword>
<dbReference type="InterPro" id="IPR006260">
    <property type="entry name" value="TonB/TolA_C"/>
</dbReference>
<dbReference type="PANTHER" id="PTHR33446">
    <property type="entry name" value="PROTEIN TONB-RELATED"/>
    <property type="match status" value="1"/>
</dbReference>
<keyword evidence="5" id="KW-0997">Cell inner membrane</keyword>
<keyword evidence="4" id="KW-1003">Cell membrane</keyword>
<accession>A0ABV6S5M4</accession>
<keyword evidence="13" id="KW-1185">Reference proteome</keyword>
<evidence type="ECO:0000256" key="7">
    <source>
        <dbReference type="ARBA" id="ARBA00022927"/>
    </source>
</evidence>
<dbReference type="InterPro" id="IPR051045">
    <property type="entry name" value="TonB-dependent_transducer"/>
</dbReference>
<feature type="chain" id="PRO_5046673018" evidence="10">
    <location>
        <begin position="29"/>
        <end position="211"/>
    </location>
</feature>
<evidence type="ECO:0000256" key="10">
    <source>
        <dbReference type="SAM" id="SignalP"/>
    </source>
</evidence>
<evidence type="ECO:0000259" key="11">
    <source>
        <dbReference type="PROSITE" id="PS52015"/>
    </source>
</evidence>
<comment type="caution">
    <text evidence="12">The sequence shown here is derived from an EMBL/GenBank/DDBJ whole genome shotgun (WGS) entry which is preliminary data.</text>
</comment>
<keyword evidence="3" id="KW-0813">Transport</keyword>
<dbReference type="Pfam" id="PF03544">
    <property type="entry name" value="TonB_C"/>
    <property type="match status" value="1"/>
</dbReference>
<dbReference type="EMBL" id="JBHLTM010000027">
    <property type="protein sequence ID" value="MFC0684539.1"/>
    <property type="molecule type" value="Genomic_DNA"/>
</dbReference>
<evidence type="ECO:0000256" key="1">
    <source>
        <dbReference type="ARBA" id="ARBA00004383"/>
    </source>
</evidence>
<keyword evidence="9" id="KW-0472">Membrane</keyword>
<keyword evidence="6" id="KW-0812">Transmembrane</keyword>
<evidence type="ECO:0000256" key="8">
    <source>
        <dbReference type="ARBA" id="ARBA00022989"/>
    </source>
</evidence>
<dbReference type="PANTHER" id="PTHR33446:SF2">
    <property type="entry name" value="PROTEIN TONB"/>
    <property type="match status" value="1"/>
</dbReference>
<dbReference type="RefSeq" id="WP_267219416.1">
    <property type="nucleotide sequence ID" value="NZ_JAPCWC010000004.1"/>
</dbReference>
<evidence type="ECO:0000256" key="9">
    <source>
        <dbReference type="ARBA" id="ARBA00023136"/>
    </source>
</evidence>
<dbReference type="NCBIfam" id="TIGR01352">
    <property type="entry name" value="tonB_Cterm"/>
    <property type="match status" value="1"/>
</dbReference>
<evidence type="ECO:0000256" key="5">
    <source>
        <dbReference type="ARBA" id="ARBA00022519"/>
    </source>
</evidence>
<protein>
    <submittedName>
        <fullName evidence="12">Energy transducer TonB</fullName>
    </submittedName>
</protein>
<dbReference type="InterPro" id="IPR037682">
    <property type="entry name" value="TonB_C"/>
</dbReference>